<gene>
    <name evidence="2" type="ORF">LCGC14_3114040</name>
</gene>
<name>A0A0F8W4M8_9ZZZZ</name>
<protein>
    <submittedName>
        <fullName evidence="2">Uncharacterized protein</fullName>
    </submittedName>
</protein>
<proteinExistence type="predicted"/>
<evidence type="ECO:0000256" key="1">
    <source>
        <dbReference type="SAM" id="Coils"/>
    </source>
</evidence>
<feature type="coiled-coil region" evidence="1">
    <location>
        <begin position="17"/>
        <end position="55"/>
    </location>
</feature>
<accession>A0A0F8W4M8</accession>
<evidence type="ECO:0000313" key="2">
    <source>
        <dbReference type="EMBL" id="KKK51528.1"/>
    </source>
</evidence>
<feature type="non-terminal residue" evidence="2">
    <location>
        <position position="1"/>
    </location>
</feature>
<reference evidence="2" key="1">
    <citation type="journal article" date="2015" name="Nature">
        <title>Complex archaea that bridge the gap between prokaryotes and eukaryotes.</title>
        <authorList>
            <person name="Spang A."/>
            <person name="Saw J.H."/>
            <person name="Jorgensen S.L."/>
            <person name="Zaremba-Niedzwiedzka K."/>
            <person name="Martijn J."/>
            <person name="Lind A.E."/>
            <person name="van Eijk R."/>
            <person name="Schleper C."/>
            <person name="Guy L."/>
            <person name="Ettema T.J."/>
        </authorList>
    </citation>
    <scope>NUCLEOTIDE SEQUENCE</scope>
</reference>
<dbReference type="EMBL" id="LAZR01067469">
    <property type="protein sequence ID" value="KKK51528.1"/>
    <property type="molecule type" value="Genomic_DNA"/>
</dbReference>
<sequence length="87" mass="9968">LKTVKGLAFRGWKEETQEMLLQNIGEHRKALEQQQQEAEKALTDQERELRTIRAETEAMGDTKKALAQMLLDVVKEMLMPPESTQGD</sequence>
<organism evidence="2">
    <name type="scientific">marine sediment metagenome</name>
    <dbReference type="NCBI Taxonomy" id="412755"/>
    <lineage>
        <taxon>unclassified sequences</taxon>
        <taxon>metagenomes</taxon>
        <taxon>ecological metagenomes</taxon>
    </lineage>
</organism>
<dbReference type="AlphaFoldDB" id="A0A0F8W4M8"/>
<keyword evidence="1" id="KW-0175">Coiled coil</keyword>
<comment type="caution">
    <text evidence="2">The sequence shown here is derived from an EMBL/GenBank/DDBJ whole genome shotgun (WGS) entry which is preliminary data.</text>
</comment>